<gene>
    <name evidence="2" type="ORF">BRAFLDRAFT_101082</name>
</gene>
<organism>
    <name type="scientific">Branchiostoma floridae</name>
    <name type="common">Florida lancelet</name>
    <name type="synonym">Amphioxus</name>
    <dbReference type="NCBI Taxonomy" id="7739"/>
    <lineage>
        <taxon>Eukaryota</taxon>
        <taxon>Metazoa</taxon>
        <taxon>Chordata</taxon>
        <taxon>Cephalochordata</taxon>
        <taxon>Leptocardii</taxon>
        <taxon>Amphioxiformes</taxon>
        <taxon>Branchiostomatidae</taxon>
        <taxon>Branchiostoma</taxon>
    </lineage>
</organism>
<protein>
    <submittedName>
        <fullName evidence="2">Uncharacterized protein</fullName>
    </submittedName>
</protein>
<reference evidence="2" key="1">
    <citation type="journal article" date="2008" name="Nature">
        <title>The amphioxus genome and the evolution of the chordate karyotype.</title>
        <authorList>
            <consortium name="US DOE Joint Genome Institute (JGI-PGF)"/>
            <person name="Putnam N.H."/>
            <person name="Butts T."/>
            <person name="Ferrier D.E.K."/>
            <person name="Furlong R.F."/>
            <person name="Hellsten U."/>
            <person name="Kawashima T."/>
            <person name="Robinson-Rechavi M."/>
            <person name="Shoguchi E."/>
            <person name="Terry A."/>
            <person name="Yu J.-K."/>
            <person name="Benito-Gutierrez E.L."/>
            <person name="Dubchak I."/>
            <person name="Garcia-Fernandez J."/>
            <person name="Gibson-Brown J.J."/>
            <person name="Grigoriev I.V."/>
            <person name="Horton A.C."/>
            <person name="de Jong P.J."/>
            <person name="Jurka J."/>
            <person name="Kapitonov V.V."/>
            <person name="Kohara Y."/>
            <person name="Kuroki Y."/>
            <person name="Lindquist E."/>
            <person name="Lucas S."/>
            <person name="Osoegawa K."/>
            <person name="Pennacchio L.A."/>
            <person name="Salamov A.A."/>
            <person name="Satou Y."/>
            <person name="Sauka-Spengler T."/>
            <person name="Schmutz J."/>
            <person name="Shin-I T."/>
            <person name="Toyoda A."/>
            <person name="Bronner-Fraser M."/>
            <person name="Fujiyama A."/>
            <person name="Holland L.Z."/>
            <person name="Holland P.W.H."/>
            <person name="Satoh N."/>
            <person name="Rokhsar D.S."/>
        </authorList>
    </citation>
    <scope>NUCLEOTIDE SEQUENCE [LARGE SCALE GENOMIC DNA]</scope>
    <source>
        <strain evidence="2">S238N-H82</strain>
        <tissue evidence="2">Testes</tissue>
    </source>
</reference>
<feature type="compositionally biased region" description="Pro residues" evidence="1">
    <location>
        <begin position="444"/>
        <end position="458"/>
    </location>
</feature>
<dbReference type="AlphaFoldDB" id="C3ZK46"/>
<dbReference type="InParanoid" id="C3ZK46"/>
<sequence>MPSDRRAILHTAPQGAAGLYLRRLRSELVSKQMLRRHRARLEDLTFGPHGRGWRTLPSVRVSLQADATAPQGAAGGPHLRSELVSKQMLRRHRARLEDLIFALRSELVSKQMLRRHRARLEDLTFGPHDATAPQGAAGGPYLRSELVSKQMLRRHRARLEDLTFGPNATAPQGAAGGPHLRSELVSKQMLRRHRARLEDLTFGPRRGWRTLPSVLTVSLQADATAPQGAAGGPYLRSELVSKQMLRRHRARLEDLTFGPNATAPQGAAGGPHLRSELVSKQMLRRHRARLEDLTFGPRRGRRTLPSVRVSLQADATAPQGAAGGPYLRYGELVSKQMLRRHRARLEDLTFGPNATAPQGAAGGPYLRSELVSKQMLRRHRARQEDLTFGPNATAPQGAAGGPYLRYWLVSKQMLRRHRARLEDLTFGPSDSDLRNAAESSAPPSDIPPAVSPSWDIPP</sequence>
<evidence type="ECO:0000256" key="1">
    <source>
        <dbReference type="SAM" id="MobiDB-lite"/>
    </source>
</evidence>
<proteinExistence type="predicted"/>
<evidence type="ECO:0000313" key="2">
    <source>
        <dbReference type="EMBL" id="EEN46945.1"/>
    </source>
</evidence>
<dbReference type="EMBL" id="GG666636">
    <property type="protein sequence ID" value="EEN46945.1"/>
    <property type="molecule type" value="Genomic_DNA"/>
</dbReference>
<name>C3ZK46_BRAFL</name>
<accession>C3ZK46</accession>
<feature type="region of interest" description="Disordered" evidence="1">
    <location>
        <begin position="376"/>
        <end position="395"/>
    </location>
</feature>
<feature type="region of interest" description="Disordered" evidence="1">
    <location>
        <begin position="424"/>
        <end position="458"/>
    </location>
</feature>